<reference evidence="1" key="1">
    <citation type="journal article" date="2022" name="Plant J.">
        <title>Strategies of tolerance reflected in two North American maple genomes.</title>
        <authorList>
            <person name="McEvoy S.L."/>
            <person name="Sezen U.U."/>
            <person name="Trouern-Trend A."/>
            <person name="McMahon S.M."/>
            <person name="Schaberg P.G."/>
            <person name="Yang J."/>
            <person name="Wegrzyn J.L."/>
            <person name="Swenson N.G."/>
        </authorList>
    </citation>
    <scope>NUCLEOTIDE SEQUENCE</scope>
    <source>
        <strain evidence="1">91603</strain>
    </source>
</reference>
<dbReference type="AlphaFoldDB" id="A0AAD5NYQ0"/>
<dbReference type="EMBL" id="JAJSOW010000100">
    <property type="protein sequence ID" value="KAI9186767.1"/>
    <property type="molecule type" value="Genomic_DNA"/>
</dbReference>
<organism evidence="1 2">
    <name type="scientific">Acer negundo</name>
    <name type="common">Box elder</name>
    <dbReference type="NCBI Taxonomy" id="4023"/>
    <lineage>
        <taxon>Eukaryota</taxon>
        <taxon>Viridiplantae</taxon>
        <taxon>Streptophyta</taxon>
        <taxon>Embryophyta</taxon>
        <taxon>Tracheophyta</taxon>
        <taxon>Spermatophyta</taxon>
        <taxon>Magnoliopsida</taxon>
        <taxon>eudicotyledons</taxon>
        <taxon>Gunneridae</taxon>
        <taxon>Pentapetalae</taxon>
        <taxon>rosids</taxon>
        <taxon>malvids</taxon>
        <taxon>Sapindales</taxon>
        <taxon>Sapindaceae</taxon>
        <taxon>Hippocastanoideae</taxon>
        <taxon>Acereae</taxon>
        <taxon>Acer</taxon>
    </lineage>
</organism>
<reference evidence="1" key="2">
    <citation type="submission" date="2023-02" db="EMBL/GenBank/DDBJ databases">
        <authorList>
            <person name="Swenson N.G."/>
            <person name="Wegrzyn J.L."/>
            <person name="Mcevoy S.L."/>
        </authorList>
    </citation>
    <scope>NUCLEOTIDE SEQUENCE</scope>
    <source>
        <strain evidence="1">91603</strain>
        <tissue evidence="1">Leaf</tissue>
    </source>
</reference>
<gene>
    <name evidence="1" type="ORF">LWI28_020672</name>
</gene>
<evidence type="ECO:0000313" key="1">
    <source>
        <dbReference type="EMBL" id="KAI9186767.1"/>
    </source>
</evidence>
<evidence type="ECO:0000313" key="2">
    <source>
        <dbReference type="Proteomes" id="UP001064489"/>
    </source>
</evidence>
<sequence>MLVQIYRTLVDNSVENCRIGEKRHVRDVNTFNIKCQKVDEGVMVSDANVPVEHTLSLMTQILDSERKEEYADYMQASLLSLVELLDLPSVEPGDSVDPLNVVVLKLAWTNPIVVSEPHPPWKTKCIAVQVASNLGQSLTTESVLEVLDLALLDESEQVRIEALLSLPVIVLWSGLGASEFRIDSQILMIRSWMVADVVTVGGGDV</sequence>
<comment type="caution">
    <text evidence="1">The sequence shown here is derived from an EMBL/GenBank/DDBJ whole genome shotgun (WGS) entry which is preliminary data.</text>
</comment>
<dbReference type="Proteomes" id="UP001064489">
    <property type="component" value="Chromosome 3"/>
</dbReference>
<proteinExistence type="predicted"/>
<name>A0AAD5NYQ0_ACENE</name>
<accession>A0AAD5NYQ0</accession>
<protein>
    <submittedName>
        <fullName evidence="1">Uncharacterized protein</fullName>
    </submittedName>
</protein>
<keyword evidence="2" id="KW-1185">Reference proteome</keyword>